<dbReference type="GO" id="GO:0032259">
    <property type="term" value="P:methylation"/>
    <property type="evidence" value="ECO:0007669"/>
    <property type="project" value="UniProtKB-KW"/>
</dbReference>
<dbReference type="InterPro" id="IPR029063">
    <property type="entry name" value="SAM-dependent_MTases_sf"/>
</dbReference>
<gene>
    <name evidence="2" type="ORF">ACFFIA_25250</name>
</gene>
<evidence type="ECO:0000259" key="1">
    <source>
        <dbReference type="Pfam" id="PF13649"/>
    </source>
</evidence>
<protein>
    <submittedName>
        <fullName evidence="2">Class I SAM-dependent methyltransferase</fullName>
        <ecNumber evidence="2">2.1.1.-</ecNumber>
    </submittedName>
</protein>
<dbReference type="Proteomes" id="UP001589867">
    <property type="component" value="Unassembled WGS sequence"/>
</dbReference>
<comment type="caution">
    <text evidence="2">The sequence shown here is derived from an EMBL/GenBank/DDBJ whole genome shotgun (WGS) entry which is preliminary data.</text>
</comment>
<dbReference type="EC" id="2.1.1.-" evidence="2"/>
<reference evidence="2 3" key="1">
    <citation type="submission" date="2024-09" db="EMBL/GenBank/DDBJ databases">
        <authorList>
            <person name="Sun Q."/>
            <person name="Mori K."/>
        </authorList>
    </citation>
    <scope>NUCLEOTIDE SEQUENCE [LARGE SCALE GENOMIC DNA]</scope>
    <source>
        <strain evidence="2 3">TBRC 3947</strain>
    </source>
</reference>
<dbReference type="InterPro" id="IPR041698">
    <property type="entry name" value="Methyltransf_25"/>
</dbReference>
<dbReference type="RefSeq" id="WP_377254525.1">
    <property type="nucleotide sequence ID" value="NZ_JBHLUH010000053.1"/>
</dbReference>
<evidence type="ECO:0000313" key="3">
    <source>
        <dbReference type="Proteomes" id="UP001589867"/>
    </source>
</evidence>
<sequence length="174" mass="17406">MTSADLDSRLVGYLTANRDFVDAAVAQAIAALDLPVGGRVLDMGTGAGGAIPHLANAVGPSGQVLAIDLNPAVADLAAAHAASHDVAKRVTVQAGDATGMLTEEAFDAIWSNDVIWPGNFDDPAAVVAQMARAVRPGGRRGAVPQQLLPGDVPARSLTAGAAAARGVPAAMEPA</sequence>
<accession>A0ABV6M8X0</accession>
<proteinExistence type="predicted"/>
<keyword evidence="2" id="KW-0489">Methyltransferase</keyword>
<name>A0ABV6M8X0_9ACTN</name>
<dbReference type="CDD" id="cd02440">
    <property type="entry name" value="AdoMet_MTases"/>
    <property type="match status" value="1"/>
</dbReference>
<dbReference type="Gene3D" id="3.40.50.150">
    <property type="entry name" value="Vaccinia Virus protein VP39"/>
    <property type="match status" value="1"/>
</dbReference>
<evidence type="ECO:0000313" key="2">
    <source>
        <dbReference type="EMBL" id="MFC0530954.1"/>
    </source>
</evidence>
<dbReference type="Pfam" id="PF13649">
    <property type="entry name" value="Methyltransf_25"/>
    <property type="match status" value="1"/>
</dbReference>
<keyword evidence="2" id="KW-0808">Transferase</keyword>
<dbReference type="EMBL" id="JBHLUH010000053">
    <property type="protein sequence ID" value="MFC0530954.1"/>
    <property type="molecule type" value="Genomic_DNA"/>
</dbReference>
<dbReference type="SUPFAM" id="SSF53335">
    <property type="entry name" value="S-adenosyl-L-methionine-dependent methyltransferases"/>
    <property type="match status" value="1"/>
</dbReference>
<dbReference type="GO" id="GO:0008168">
    <property type="term" value="F:methyltransferase activity"/>
    <property type="evidence" value="ECO:0007669"/>
    <property type="project" value="UniProtKB-KW"/>
</dbReference>
<keyword evidence="3" id="KW-1185">Reference proteome</keyword>
<feature type="domain" description="Methyltransferase" evidence="1">
    <location>
        <begin position="40"/>
        <end position="138"/>
    </location>
</feature>
<organism evidence="2 3">
    <name type="scientific">Phytohabitans kaempferiae</name>
    <dbReference type="NCBI Taxonomy" id="1620943"/>
    <lineage>
        <taxon>Bacteria</taxon>
        <taxon>Bacillati</taxon>
        <taxon>Actinomycetota</taxon>
        <taxon>Actinomycetes</taxon>
        <taxon>Micromonosporales</taxon>
        <taxon>Micromonosporaceae</taxon>
    </lineage>
</organism>